<keyword evidence="5 7" id="KW-0570">Pentose shunt</keyword>
<comment type="caution">
    <text evidence="8">The sequence shown here is derived from an EMBL/GenBank/DDBJ whole genome shotgun (WGS) entry which is preliminary data.</text>
</comment>
<evidence type="ECO:0000313" key="8">
    <source>
        <dbReference type="EMBL" id="KAG0660973.1"/>
    </source>
</evidence>
<dbReference type="InterPro" id="IPR018225">
    <property type="entry name" value="Transaldolase_AS"/>
</dbReference>
<evidence type="ECO:0000256" key="7">
    <source>
        <dbReference type="RuleBase" id="RU000501"/>
    </source>
</evidence>
<evidence type="ECO:0000256" key="4">
    <source>
        <dbReference type="ARBA" id="ARBA00022679"/>
    </source>
</evidence>
<evidence type="ECO:0000256" key="5">
    <source>
        <dbReference type="ARBA" id="ARBA00023126"/>
    </source>
</evidence>
<dbReference type="GO" id="GO:0009052">
    <property type="term" value="P:pentose-phosphate shunt, non-oxidative branch"/>
    <property type="evidence" value="ECO:0007669"/>
    <property type="project" value="TreeGrafter"/>
</dbReference>
<evidence type="ECO:0000256" key="1">
    <source>
        <dbReference type="ARBA" id="ARBA00004857"/>
    </source>
</evidence>
<keyword evidence="4 7" id="KW-0808">Transferase</keyword>
<dbReference type="CDD" id="cd00957">
    <property type="entry name" value="Transaldolase_TalAB"/>
    <property type="match status" value="1"/>
</dbReference>
<evidence type="ECO:0000256" key="2">
    <source>
        <dbReference type="ARBA" id="ARBA00008012"/>
    </source>
</evidence>
<evidence type="ECO:0000313" key="9">
    <source>
        <dbReference type="Proteomes" id="UP000750334"/>
    </source>
</evidence>
<dbReference type="Pfam" id="PF00923">
    <property type="entry name" value="TAL_FSA"/>
    <property type="match status" value="1"/>
</dbReference>
<dbReference type="NCBIfam" id="TIGR00874">
    <property type="entry name" value="talAB"/>
    <property type="match status" value="1"/>
</dbReference>
<dbReference type="EMBL" id="PUHR01000167">
    <property type="protein sequence ID" value="KAG0660973.1"/>
    <property type="molecule type" value="Genomic_DNA"/>
</dbReference>
<proteinExistence type="inferred from homology"/>
<dbReference type="GO" id="GO:0005975">
    <property type="term" value="P:carbohydrate metabolic process"/>
    <property type="evidence" value="ECO:0007669"/>
    <property type="project" value="InterPro"/>
</dbReference>
<comment type="function">
    <text evidence="7">Catalyzes the rate-limiting step of the non-oxidative phase in the pentose phosphate pathway. Catalyzes the reversible conversion of sedheptulose-7-phosphate and D-glyceraldehyde 3-phosphate into erythrose-4-phosphate and beta-D-fructose 6-phosphate.</text>
</comment>
<dbReference type="OrthoDB" id="2015515at2759"/>
<reference evidence="8 9" key="1">
    <citation type="submission" date="2020-11" db="EMBL/GenBank/DDBJ databases">
        <title>Kefir isolates.</title>
        <authorList>
            <person name="Marcisauskas S."/>
            <person name="Kim Y."/>
            <person name="Blasche S."/>
        </authorList>
    </citation>
    <scope>NUCLEOTIDE SEQUENCE [LARGE SCALE GENOMIC DNA]</scope>
    <source>
        <strain evidence="8 9">OG2</strain>
    </source>
</reference>
<dbReference type="GO" id="GO:0004801">
    <property type="term" value="F:transaldolase activity"/>
    <property type="evidence" value="ECO:0007669"/>
    <property type="project" value="UniProtKB-EC"/>
</dbReference>
<dbReference type="GO" id="GO:0005737">
    <property type="term" value="C:cytoplasm"/>
    <property type="evidence" value="ECO:0007669"/>
    <property type="project" value="InterPro"/>
</dbReference>
<comment type="similarity">
    <text evidence="2">Belongs to the transaldolase family. Type 1 subfamily.</text>
</comment>
<keyword evidence="6" id="KW-0704">Schiff base</keyword>
<gene>
    <name evidence="8" type="primary">TAL1_2</name>
    <name evidence="8" type="ORF">C6P45_001449</name>
</gene>
<dbReference type="Proteomes" id="UP000750334">
    <property type="component" value="Unassembled WGS sequence"/>
</dbReference>
<accession>A0A9P6W2R5</accession>
<sequence length="330" mass="37234">MTERQSTLEQLRNTGTTIVCDSGEVKSISQYKPYSCTTNPAIILAAAKDEMNKEYVTRAVEYGKTNGTTEKERIELAFDNFFVEMGCQILEVVPGRVSTEVDARLSFDTAETVRRALQIVKMYEEKGVSKERLLIKIASTWEGIQAAKILESEYEINCNLTLLFSFIQAVACAEAGVTLISPFVGRVMDFFKEKTGETYTEDNDPGVLMIKSIFEYYKEHGYNTIVMGTCFRNNMELLALAGIDSVTLPLDLLETLSTSYNPVSQKLFPPSNMTPKLPKVNFYICNESRFRYDLNQDAMVTEKLADGIRRFAKDNENLELLFSAKILSDN</sequence>
<dbReference type="Gene3D" id="3.20.20.70">
    <property type="entry name" value="Aldolase class I"/>
    <property type="match status" value="1"/>
</dbReference>
<comment type="pathway">
    <text evidence="1 7">Carbohydrate degradation; pentose phosphate pathway; D-glyceraldehyde 3-phosphate and beta-D-fructose 6-phosphate from D-ribose 5-phosphate and D-xylulose 5-phosphate (non-oxidative stage): step 2/3.</text>
</comment>
<keyword evidence="9" id="KW-1185">Reference proteome</keyword>
<organism evidence="8 9">
    <name type="scientific">Maudiozyma exigua</name>
    <name type="common">Yeast</name>
    <name type="synonym">Kazachstania exigua</name>
    <dbReference type="NCBI Taxonomy" id="34358"/>
    <lineage>
        <taxon>Eukaryota</taxon>
        <taxon>Fungi</taxon>
        <taxon>Dikarya</taxon>
        <taxon>Ascomycota</taxon>
        <taxon>Saccharomycotina</taxon>
        <taxon>Saccharomycetes</taxon>
        <taxon>Saccharomycetales</taxon>
        <taxon>Saccharomycetaceae</taxon>
        <taxon>Maudiozyma</taxon>
    </lineage>
</organism>
<dbReference type="PANTHER" id="PTHR10683:SF18">
    <property type="entry name" value="TRANSALDOLASE"/>
    <property type="match status" value="1"/>
</dbReference>
<comment type="catalytic activity">
    <reaction evidence="7">
        <text>D-sedoheptulose 7-phosphate + D-glyceraldehyde 3-phosphate = D-erythrose 4-phosphate + beta-D-fructose 6-phosphate</text>
        <dbReference type="Rhea" id="RHEA:17053"/>
        <dbReference type="ChEBI" id="CHEBI:16897"/>
        <dbReference type="ChEBI" id="CHEBI:57483"/>
        <dbReference type="ChEBI" id="CHEBI:57634"/>
        <dbReference type="ChEBI" id="CHEBI:59776"/>
        <dbReference type="EC" id="2.2.1.2"/>
    </reaction>
</comment>
<dbReference type="PANTHER" id="PTHR10683">
    <property type="entry name" value="TRANSALDOLASE"/>
    <property type="match status" value="1"/>
</dbReference>
<evidence type="ECO:0000256" key="3">
    <source>
        <dbReference type="ARBA" id="ARBA00013151"/>
    </source>
</evidence>
<dbReference type="EC" id="2.2.1.2" evidence="3 7"/>
<dbReference type="InterPro" id="IPR001585">
    <property type="entry name" value="TAL/FSA"/>
</dbReference>
<name>A0A9P6W2R5_MAUEX</name>
<dbReference type="InterPro" id="IPR013785">
    <property type="entry name" value="Aldolase_TIM"/>
</dbReference>
<dbReference type="InterPro" id="IPR004730">
    <property type="entry name" value="Transaldolase_1"/>
</dbReference>
<dbReference type="PROSITE" id="PS00958">
    <property type="entry name" value="TRANSALDOLASE_2"/>
    <property type="match status" value="1"/>
</dbReference>
<dbReference type="AlphaFoldDB" id="A0A9P6W2R5"/>
<evidence type="ECO:0000256" key="6">
    <source>
        <dbReference type="ARBA" id="ARBA00023270"/>
    </source>
</evidence>
<protein>
    <recommendedName>
        <fullName evidence="3 7">Transaldolase</fullName>
        <ecNumber evidence="3 7">2.2.1.2</ecNumber>
    </recommendedName>
</protein>
<dbReference type="SUPFAM" id="SSF51569">
    <property type="entry name" value="Aldolase"/>
    <property type="match status" value="1"/>
</dbReference>